<dbReference type="SUPFAM" id="SSF81301">
    <property type="entry name" value="Nucleotidyltransferase"/>
    <property type="match status" value="1"/>
</dbReference>
<evidence type="ECO:0000313" key="2">
    <source>
        <dbReference type="EMBL" id="MBC5754949.1"/>
    </source>
</evidence>
<keyword evidence="3" id="KW-1185">Reference proteome</keyword>
<dbReference type="Proteomes" id="UP000621540">
    <property type="component" value="Unassembled WGS sequence"/>
</dbReference>
<evidence type="ECO:0000313" key="3">
    <source>
        <dbReference type="Proteomes" id="UP000621540"/>
    </source>
</evidence>
<comment type="caution">
    <text evidence="2">The sequence shown here is derived from an EMBL/GenBank/DDBJ whole genome shotgun (WGS) entry which is preliminary data.</text>
</comment>
<dbReference type="RefSeq" id="WP_186982816.1">
    <property type="nucleotide sequence ID" value="NZ_JACOQH010000015.1"/>
</dbReference>
<dbReference type="InterPro" id="IPR043519">
    <property type="entry name" value="NT_sf"/>
</dbReference>
<dbReference type="Gene3D" id="3.30.460.10">
    <property type="entry name" value="Beta Polymerase, domain 2"/>
    <property type="match status" value="1"/>
</dbReference>
<dbReference type="PANTHER" id="PTHR34822">
    <property type="entry name" value="GRPB DOMAIN PROTEIN (AFU_ORTHOLOGUE AFUA_1G01530)"/>
    <property type="match status" value="1"/>
</dbReference>
<dbReference type="InterPro" id="IPR007344">
    <property type="entry name" value="GrpB/CoaE"/>
</dbReference>
<feature type="coiled-coil region" evidence="1">
    <location>
        <begin position="125"/>
        <end position="152"/>
    </location>
</feature>
<gene>
    <name evidence="2" type="ORF">H8Z76_13245</name>
</gene>
<accession>A0ABR7IDD7</accession>
<dbReference type="PANTHER" id="PTHR34822:SF1">
    <property type="entry name" value="GRPB FAMILY PROTEIN"/>
    <property type="match status" value="1"/>
</dbReference>
<reference evidence="2 3" key="1">
    <citation type="submission" date="2020-08" db="EMBL/GenBank/DDBJ databases">
        <title>Genome public.</title>
        <authorList>
            <person name="Liu C."/>
            <person name="Sun Q."/>
        </authorList>
    </citation>
    <scope>NUCLEOTIDE SEQUENCE [LARGE SCALE GENOMIC DNA]</scope>
    <source>
        <strain evidence="2 3">BX0805</strain>
    </source>
</reference>
<dbReference type="Pfam" id="PF04229">
    <property type="entry name" value="GrpB"/>
    <property type="match status" value="1"/>
</dbReference>
<keyword evidence="1" id="KW-0175">Coiled coil</keyword>
<dbReference type="EMBL" id="JACOQH010000015">
    <property type="protein sequence ID" value="MBC5754949.1"/>
    <property type="molecule type" value="Genomic_DNA"/>
</dbReference>
<organism evidence="2 3">
    <name type="scientific">Roseburia yibonii</name>
    <dbReference type="NCBI Taxonomy" id="2763063"/>
    <lineage>
        <taxon>Bacteria</taxon>
        <taxon>Bacillati</taxon>
        <taxon>Bacillota</taxon>
        <taxon>Clostridia</taxon>
        <taxon>Lachnospirales</taxon>
        <taxon>Lachnospiraceae</taxon>
        <taxon>Roseburia</taxon>
    </lineage>
</organism>
<evidence type="ECO:0000256" key="1">
    <source>
        <dbReference type="SAM" id="Coils"/>
    </source>
</evidence>
<sequence>MSLGLKRGTVQLEPHDKQWDETAIQTIKTLKSILGDDAVDIQHIGSTAISVIKAKPIIDIVVGVTDFERIKLHNEQLENEGIFYRGSDVEHQVLYVMGDMEKDIRTHHIHVVKWNGTEWKNYIHFRDYLNANENMALQYQKLKEELESKYADDRIAYTNGKQDMIDIILDNQ</sequence>
<proteinExistence type="predicted"/>
<protein>
    <submittedName>
        <fullName evidence="2">GrpB family protein</fullName>
    </submittedName>
</protein>
<name>A0ABR7IDD7_9FIRM</name>